<reference evidence="1" key="2">
    <citation type="journal article" date="2024" name="Plant">
        <title>Genomic evolution and insights into agronomic trait innovations of Sesamum species.</title>
        <authorList>
            <person name="Miao H."/>
            <person name="Wang L."/>
            <person name="Qu L."/>
            <person name="Liu H."/>
            <person name="Sun Y."/>
            <person name="Le M."/>
            <person name="Wang Q."/>
            <person name="Wei S."/>
            <person name="Zheng Y."/>
            <person name="Lin W."/>
            <person name="Duan Y."/>
            <person name="Cao H."/>
            <person name="Xiong S."/>
            <person name="Wang X."/>
            <person name="Wei L."/>
            <person name="Li C."/>
            <person name="Ma Q."/>
            <person name="Ju M."/>
            <person name="Zhao R."/>
            <person name="Li G."/>
            <person name="Mu C."/>
            <person name="Tian Q."/>
            <person name="Mei H."/>
            <person name="Zhang T."/>
            <person name="Gao T."/>
            <person name="Zhang H."/>
        </authorList>
    </citation>
    <scope>NUCLEOTIDE SEQUENCE</scope>
    <source>
        <strain evidence="1">KEN1</strain>
    </source>
</reference>
<accession>A0AAW2XMF9</accession>
<dbReference type="AlphaFoldDB" id="A0AAW2XMF9"/>
<dbReference type="EMBL" id="JACGWN010000003">
    <property type="protein sequence ID" value="KAL0454763.1"/>
    <property type="molecule type" value="Genomic_DNA"/>
</dbReference>
<reference evidence="1" key="1">
    <citation type="submission" date="2020-06" db="EMBL/GenBank/DDBJ databases">
        <authorList>
            <person name="Li T."/>
            <person name="Hu X."/>
            <person name="Zhang T."/>
            <person name="Song X."/>
            <person name="Zhang H."/>
            <person name="Dai N."/>
            <person name="Sheng W."/>
            <person name="Hou X."/>
            <person name="Wei L."/>
        </authorList>
    </citation>
    <scope>NUCLEOTIDE SEQUENCE</scope>
    <source>
        <strain evidence="1">KEN1</strain>
        <tissue evidence="1">Leaf</tissue>
    </source>
</reference>
<protein>
    <recommendedName>
        <fullName evidence="2">Aminotransferase-like plant mobile domain-containing protein</fullName>
    </recommendedName>
</protein>
<sequence length="163" mass="18508">MQSGMMIFDLLESFITPKNIGSGLKMCLAGAERSYTSSTYMMLFTLWCLLMITIPTSSSADSNKCSSVSIDKWVKFWSKKAIKYHLSPPRKEKKMVRPKYTHNPLGDIATHKRWSTTENALFDKLCIEGNLKEAYLAAYLACWLCTFVLSDEDVNSIVQALLR</sequence>
<proteinExistence type="predicted"/>
<comment type="caution">
    <text evidence="1">The sequence shown here is derived from an EMBL/GenBank/DDBJ whole genome shotgun (WGS) entry which is preliminary data.</text>
</comment>
<name>A0AAW2XMF9_9LAMI</name>
<gene>
    <name evidence="1" type="ORF">Slati_0815500</name>
</gene>
<evidence type="ECO:0008006" key="2">
    <source>
        <dbReference type="Google" id="ProtNLM"/>
    </source>
</evidence>
<evidence type="ECO:0000313" key="1">
    <source>
        <dbReference type="EMBL" id="KAL0454763.1"/>
    </source>
</evidence>
<organism evidence="1">
    <name type="scientific">Sesamum latifolium</name>
    <dbReference type="NCBI Taxonomy" id="2727402"/>
    <lineage>
        <taxon>Eukaryota</taxon>
        <taxon>Viridiplantae</taxon>
        <taxon>Streptophyta</taxon>
        <taxon>Embryophyta</taxon>
        <taxon>Tracheophyta</taxon>
        <taxon>Spermatophyta</taxon>
        <taxon>Magnoliopsida</taxon>
        <taxon>eudicotyledons</taxon>
        <taxon>Gunneridae</taxon>
        <taxon>Pentapetalae</taxon>
        <taxon>asterids</taxon>
        <taxon>lamiids</taxon>
        <taxon>Lamiales</taxon>
        <taxon>Pedaliaceae</taxon>
        <taxon>Sesamum</taxon>
    </lineage>
</organism>